<feature type="transmembrane region" description="Helical" evidence="2">
    <location>
        <begin position="470"/>
        <end position="488"/>
    </location>
</feature>
<keyword evidence="2" id="KW-0812">Transmembrane</keyword>
<organism evidence="3 4">
    <name type="scientific">Rhodococcus wratislaviensis</name>
    <name type="common">Tsukamurella wratislaviensis</name>
    <dbReference type="NCBI Taxonomy" id="44752"/>
    <lineage>
        <taxon>Bacteria</taxon>
        <taxon>Bacillati</taxon>
        <taxon>Actinomycetota</taxon>
        <taxon>Actinomycetes</taxon>
        <taxon>Mycobacteriales</taxon>
        <taxon>Nocardiaceae</taxon>
        <taxon>Rhodococcus</taxon>
    </lineage>
</organism>
<evidence type="ECO:0000313" key="4">
    <source>
        <dbReference type="Proteomes" id="UP000287519"/>
    </source>
</evidence>
<protein>
    <submittedName>
        <fullName evidence="3">Uncharacterized iron-regulated membrane protein Iron-uptake factor PiuB</fullName>
    </submittedName>
</protein>
<dbReference type="AlphaFoldDB" id="A0A402C696"/>
<keyword evidence="2" id="KW-1133">Transmembrane helix</keyword>
<dbReference type="Pfam" id="PF03929">
    <property type="entry name" value="PepSY_TM"/>
    <property type="match status" value="1"/>
</dbReference>
<evidence type="ECO:0000256" key="1">
    <source>
        <dbReference type="SAM" id="MobiDB-lite"/>
    </source>
</evidence>
<sequence length="505" mass="53637">MSIPELERDAPVADTAPPPSSAASKDSSPPHSFRPLIMRLHFYAGILVAPFLIIAAVSGGLYALAPSMEQLVYRDYLHVDSTGPAVPVAEQVGAAQRIRPDLTVAAVRPAASEGETTRVLFTDPSLGESERRAVFIDPATALSVGESVVYGSSSALPMRTWISQLHRHLHLGEPGRIYSELAASWLWVIALGGIYLWVQRYRTVRRARARGADAARLFTLDRSARGRARTLSWHGVAGIWMAVGLVFLSATGLTWSKYAGENVSELRTASSWTTPTLNKKLAATPTDSSGSDGHDGHDGGHTPAAADPGLLDRNVSELDIVLDVAASNGVTGAVEAGIPADAGTAFTVTETRQPWQFSTDSIAVDGANGTVTDVQRFADWPLAAKLTSWGIALHMGLLFGLLSQLALAALAVALLTVIVRGYILWWRRSPTRGTHRVGRPPVRGAWRRIHPVAAVAVVVGTVAVGWFVPLLGLSLAAFLLVDVAVGAIGRARANRPPSANTAVPQ</sequence>
<dbReference type="EMBL" id="BHYM01000023">
    <property type="protein sequence ID" value="GCE39119.1"/>
    <property type="molecule type" value="Genomic_DNA"/>
</dbReference>
<keyword evidence="4" id="KW-1185">Reference proteome</keyword>
<dbReference type="InterPro" id="IPR005625">
    <property type="entry name" value="PepSY-ass_TM"/>
</dbReference>
<feature type="transmembrane region" description="Helical" evidence="2">
    <location>
        <begin position="42"/>
        <end position="65"/>
    </location>
</feature>
<gene>
    <name evidence="3" type="ORF">Rhow_002643</name>
</gene>
<proteinExistence type="predicted"/>
<accession>A0A402C696</accession>
<feature type="transmembrane region" description="Helical" evidence="2">
    <location>
        <begin position="177"/>
        <end position="198"/>
    </location>
</feature>
<dbReference type="RefSeq" id="WP_124391567.1">
    <property type="nucleotide sequence ID" value="NZ_BHYM01000023.1"/>
</dbReference>
<dbReference type="Proteomes" id="UP000287519">
    <property type="component" value="Unassembled WGS sequence"/>
</dbReference>
<dbReference type="PANTHER" id="PTHR34219:SF1">
    <property type="entry name" value="PEPSY DOMAIN-CONTAINING PROTEIN"/>
    <property type="match status" value="1"/>
</dbReference>
<feature type="compositionally biased region" description="Low complexity" evidence="1">
    <location>
        <begin position="21"/>
        <end position="30"/>
    </location>
</feature>
<dbReference type="PANTHER" id="PTHR34219">
    <property type="entry name" value="IRON-REGULATED INNER MEMBRANE PROTEIN-RELATED"/>
    <property type="match status" value="1"/>
</dbReference>
<keyword evidence="2" id="KW-0472">Membrane</keyword>
<name>A0A402C696_RHOWR</name>
<comment type="caution">
    <text evidence="3">The sequence shown here is derived from an EMBL/GenBank/DDBJ whole genome shotgun (WGS) entry which is preliminary data.</text>
</comment>
<evidence type="ECO:0000313" key="3">
    <source>
        <dbReference type="EMBL" id="GCE39119.1"/>
    </source>
</evidence>
<feature type="region of interest" description="Disordered" evidence="1">
    <location>
        <begin position="1"/>
        <end position="30"/>
    </location>
</feature>
<feature type="region of interest" description="Disordered" evidence="1">
    <location>
        <begin position="280"/>
        <end position="308"/>
    </location>
</feature>
<feature type="transmembrane region" description="Helical" evidence="2">
    <location>
        <begin position="391"/>
        <end position="424"/>
    </location>
</feature>
<evidence type="ECO:0000256" key="2">
    <source>
        <dbReference type="SAM" id="Phobius"/>
    </source>
</evidence>
<reference evidence="3 4" key="1">
    <citation type="submission" date="2018-11" db="EMBL/GenBank/DDBJ databases">
        <title>Microbial catabolism of amino acid.</title>
        <authorList>
            <person name="Hibi M."/>
            <person name="Ogawa J."/>
        </authorList>
    </citation>
    <scope>NUCLEOTIDE SEQUENCE [LARGE SCALE GENOMIC DNA]</scope>
    <source>
        <strain evidence="3 4">C31-06</strain>
    </source>
</reference>
<feature type="transmembrane region" description="Helical" evidence="2">
    <location>
        <begin position="445"/>
        <end position="464"/>
    </location>
</feature>
<feature type="compositionally biased region" description="Basic and acidic residues" evidence="1">
    <location>
        <begin position="1"/>
        <end position="11"/>
    </location>
</feature>
<feature type="transmembrane region" description="Helical" evidence="2">
    <location>
        <begin position="231"/>
        <end position="255"/>
    </location>
</feature>
<dbReference type="OrthoDB" id="9791166at2"/>